<dbReference type="EMBL" id="DS675471">
    <property type="protein sequence ID" value="EEC03898.1"/>
    <property type="molecule type" value="Genomic_DNA"/>
</dbReference>
<dbReference type="VEuPathDB" id="VectorBase:ISCW002356"/>
<dbReference type="EMBL" id="ABJB010745946">
    <property type="status" value="NOT_ANNOTATED_CDS"/>
    <property type="molecule type" value="Genomic_DNA"/>
</dbReference>
<evidence type="ECO:0000313" key="2">
    <source>
        <dbReference type="EMBL" id="EEC03898.1"/>
    </source>
</evidence>
<name>B7PBC6_IXOSC</name>
<evidence type="ECO:0000313" key="3">
    <source>
        <dbReference type="EnsemblMetazoa" id="ISCW002356-PA"/>
    </source>
</evidence>
<gene>
    <name evidence="2" type="ORF">IscW_ISCW002356</name>
</gene>
<reference evidence="2 4" key="1">
    <citation type="submission" date="2008-03" db="EMBL/GenBank/DDBJ databases">
        <title>Annotation of Ixodes scapularis.</title>
        <authorList>
            <consortium name="Ixodes scapularis Genome Project Consortium"/>
            <person name="Caler E."/>
            <person name="Hannick L.I."/>
            <person name="Bidwell S."/>
            <person name="Joardar V."/>
            <person name="Thiagarajan M."/>
            <person name="Amedeo P."/>
            <person name="Galinsky K.J."/>
            <person name="Schobel S."/>
            <person name="Inman J."/>
            <person name="Hostetler J."/>
            <person name="Miller J."/>
            <person name="Hammond M."/>
            <person name="Megy K."/>
            <person name="Lawson D."/>
            <person name="Kodira C."/>
            <person name="Sutton G."/>
            <person name="Meyer J."/>
            <person name="Hill C.A."/>
            <person name="Birren B."/>
            <person name="Nene V."/>
            <person name="Collins F."/>
            <person name="Alarcon-Chaidez F."/>
            <person name="Wikel S."/>
            <person name="Strausberg R."/>
        </authorList>
    </citation>
    <scope>NUCLEOTIDE SEQUENCE [LARGE SCALE GENOMIC DNA]</scope>
    <source>
        <strain evidence="4">Wikel</strain>
        <strain evidence="2">Wikel colony</strain>
    </source>
</reference>
<dbReference type="HOGENOM" id="CLU_2815288_0_0_1"/>
<dbReference type="AlphaFoldDB" id="B7PBC6"/>
<evidence type="ECO:0000256" key="1">
    <source>
        <dbReference type="SAM" id="MobiDB-lite"/>
    </source>
</evidence>
<evidence type="ECO:0000313" key="4">
    <source>
        <dbReference type="Proteomes" id="UP000001555"/>
    </source>
</evidence>
<protein>
    <submittedName>
        <fullName evidence="2 3">Uncharacterized protein</fullName>
    </submittedName>
</protein>
<dbReference type="PaxDb" id="6945-B7PBC6"/>
<proteinExistence type="predicted"/>
<feature type="region of interest" description="Disordered" evidence="1">
    <location>
        <begin position="48"/>
        <end position="67"/>
    </location>
</feature>
<sequence>MSLDSHEEEKSGCSRLFSRGPQLLTTQAKAPCCWNSRSLSTTRTFVSQGTERRYTKTQQAVRKGQLC</sequence>
<keyword evidence="4" id="KW-1185">Reference proteome</keyword>
<dbReference type="Proteomes" id="UP000001555">
    <property type="component" value="Unassembled WGS sequence"/>
</dbReference>
<organism>
    <name type="scientific">Ixodes scapularis</name>
    <name type="common">Black-legged tick</name>
    <name type="synonym">Deer tick</name>
    <dbReference type="NCBI Taxonomy" id="6945"/>
    <lineage>
        <taxon>Eukaryota</taxon>
        <taxon>Metazoa</taxon>
        <taxon>Ecdysozoa</taxon>
        <taxon>Arthropoda</taxon>
        <taxon>Chelicerata</taxon>
        <taxon>Arachnida</taxon>
        <taxon>Acari</taxon>
        <taxon>Parasitiformes</taxon>
        <taxon>Ixodida</taxon>
        <taxon>Ixodoidea</taxon>
        <taxon>Ixodidae</taxon>
        <taxon>Ixodinae</taxon>
        <taxon>Ixodes</taxon>
    </lineage>
</organism>
<dbReference type="VEuPathDB" id="VectorBase:ISCI002356"/>
<accession>B7PBC6</accession>
<reference evidence="3" key="2">
    <citation type="submission" date="2020-05" db="UniProtKB">
        <authorList>
            <consortium name="EnsemblMetazoa"/>
        </authorList>
    </citation>
    <scope>IDENTIFICATION</scope>
    <source>
        <strain evidence="3">wikel</strain>
    </source>
</reference>
<dbReference type="EnsemblMetazoa" id="ISCW002356-RA">
    <property type="protein sequence ID" value="ISCW002356-PA"/>
    <property type="gene ID" value="ISCW002356"/>
</dbReference>
<dbReference type="InParanoid" id="B7PBC6"/>